<keyword evidence="6" id="KW-1185">Reference proteome</keyword>
<evidence type="ECO:0000256" key="2">
    <source>
        <dbReference type="ARBA" id="ARBA00006966"/>
    </source>
</evidence>
<proteinExistence type="inferred from homology"/>
<dbReference type="InterPro" id="IPR015421">
    <property type="entry name" value="PyrdxlP-dep_Trfase_major"/>
</dbReference>
<dbReference type="InterPro" id="IPR015422">
    <property type="entry name" value="PyrdxlP-dep_Trfase_small"/>
</dbReference>
<dbReference type="GO" id="GO:0006520">
    <property type="term" value="P:amino acid metabolic process"/>
    <property type="evidence" value="ECO:0007669"/>
    <property type="project" value="InterPro"/>
</dbReference>
<dbReference type="Gene3D" id="3.90.1150.10">
    <property type="entry name" value="Aspartate Aminotransferase, domain 1"/>
    <property type="match status" value="1"/>
</dbReference>
<dbReference type="Proteomes" id="UP000295500">
    <property type="component" value="Unassembled WGS sequence"/>
</dbReference>
<dbReference type="GO" id="GO:0016829">
    <property type="term" value="F:lyase activity"/>
    <property type="evidence" value="ECO:0007669"/>
    <property type="project" value="InterPro"/>
</dbReference>
<name>A0A4R6Q3D6_9FIRM</name>
<organism evidence="5 6">
    <name type="scientific">Aminicella lysinilytica</name>
    <dbReference type="NCBI Taxonomy" id="433323"/>
    <lineage>
        <taxon>Bacteria</taxon>
        <taxon>Bacillati</taxon>
        <taxon>Bacillota</taxon>
        <taxon>Clostridia</taxon>
        <taxon>Peptostreptococcales</taxon>
        <taxon>Anaerovoracaceae</taxon>
        <taxon>Aminicella</taxon>
    </lineage>
</organism>
<comment type="caution">
    <text evidence="5">The sequence shown here is derived from an EMBL/GenBank/DDBJ whole genome shotgun (WGS) entry which is preliminary data.</text>
</comment>
<evidence type="ECO:0000256" key="1">
    <source>
        <dbReference type="ARBA" id="ARBA00001933"/>
    </source>
</evidence>
<accession>A0A4R6Q3D6</accession>
<evidence type="ECO:0000259" key="4">
    <source>
        <dbReference type="Pfam" id="PF01212"/>
    </source>
</evidence>
<dbReference type="InterPro" id="IPR015424">
    <property type="entry name" value="PyrdxlP-dep_Trfase"/>
</dbReference>
<evidence type="ECO:0000313" key="5">
    <source>
        <dbReference type="EMBL" id="TDP56350.1"/>
    </source>
</evidence>
<evidence type="ECO:0000256" key="3">
    <source>
        <dbReference type="ARBA" id="ARBA00022898"/>
    </source>
</evidence>
<dbReference type="PANTHER" id="PTHR48097:SF5">
    <property type="entry name" value="LOW SPECIFICITY L-THREONINE ALDOLASE"/>
    <property type="match status" value="1"/>
</dbReference>
<dbReference type="OrthoDB" id="9774495at2"/>
<dbReference type="AlphaFoldDB" id="A0A4R6Q3D6"/>
<dbReference type="SUPFAM" id="SSF53383">
    <property type="entry name" value="PLP-dependent transferases"/>
    <property type="match status" value="1"/>
</dbReference>
<comment type="cofactor">
    <cofactor evidence="1">
        <name>pyridoxal 5'-phosphate</name>
        <dbReference type="ChEBI" id="CHEBI:597326"/>
    </cofactor>
</comment>
<reference evidence="5 6" key="1">
    <citation type="submission" date="2019-03" db="EMBL/GenBank/DDBJ databases">
        <title>Genomic Encyclopedia of Type Strains, Phase IV (KMG-IV): sequencing the most valuable type-strain genomes for metagenomic binning, comparative biology and taxonomic classification.</title>
        <authorList>
            <person name="Goeker M."/>
        </authorList>
    </citation>
    <scope>NUCLEOTIDE SEQUENCE [LARGE SCALE GENOMIC DNA]</scope>
    <source>
        <strain evidence="5 6">DSM 28287</strain>
    </source>
</reference>
<keyword evidence="3" id="KW-0663">Pyridoxal phosphate</keyword>
<feature type="domain" description="Aromatic amino acid beta-eliminating lyase/threonine aldolase" evidence="4">
    <location>
        <begin position="4"/>
        <end position="295"/>
    </location>
</feature>
<dbReference type="PANTHER" id="PTHR48097">
    <property type="entry name" value="L-THREONINE ALDOLASE-RELATED"/>
    <property type="match status" value="1"/>
</dbReference>
<dbReference type="Gene3D" id="3.40.640.10">
    <property type="entry name" value="Type I PLP-dependent aspartate aminotransferase-like (Major domain)"/>
    <property type="match status" value="1"/>
</dbReference>
<dbReference type="Pfam" id="PF01212">
    <property type="entry name" value="Beta_elim_lyase"/>
    <property type="match status" value="1"/>
</dbReference>
<gene>
    <name evidence="5" type="ORF">EV211_11613</name>
</gene>
<protein>
    <submittedName>
        <fullName evidence="5">L-threonine aldolase</fullName>
    </submittedName>
</protein>
<comment type="similarity">
    <text evidence="2">Belongs to the threonine aldolase family.</text>
</comment>
<evidence type="ECO:0000313" key="6">
    <source>
        <dbReference type="Proteomes" id="UP000295500"/>
    </source>
</evidence>
<sequence length="341" mass="38198">MIHFESDYLEGACPEILERLVETNMDKTEGYGEDPYCESARDKIRKACKCSDAEIHFLVGGTQTNMTVIKALLKTYEGVMDAPTGHISQHEAGAIEFTGHKVFPLPSEDGKISAAEVKKFMDDFLKDGNRDHMVRPGMVYISHPTELGTLYTKKELTDLSNVCREYGIPLFMDGARLGYGLMATDTDVTLPDIAELCDIFYIGGTKVGALFGEAVVIPKPGLIENFFPMIKQMGASLAKGRILGVQFDTLFTDDLYMKISGHAIHMADKLEQGLRDKGCRFFLETPTNQKFIIMDNKKLEELGKSVVYEYVQAYDDNNTVIRFCTSWATEEKDIDLLLDLM</sequence>
<dbReference type="EMBL" id="SNXO01000016">
    <property type="protein sequence ID" value="TDP56350.1"/>
    <property type="molecule type" value="Genomic_DNA"/>
</dbReference>
<dbReference type="RefSeq" id="WP_133528402.1">
    <property type="nucleotide sequence ID" value="NZ_SNXO01000016.1"/>
</dbReference>
<dbReference type="InterPro" id="IPR001597">
    <property type="entry name" value="ArAA_b-elim_lyase/Thr_aldolase"/>
</dbReference>